<proteinExistence type="predicted"/>
<dbReference type="RefSeq" id="WP_157243908.1">
    <property type="nucleotide sequence ID" value="NZ_JAEILM010000011.1"/>
</dbReference>
<evidence type="ECO:0000313" key="2">
    <source>
        <dbReference type="Proteomes" id="UP000607562"/>
    </source>
</evidence>
<dbReference type="EMBL" id="JAEILM010000011">
    <property type="protein sequence ID" value="MBI6631861.1"/>
    <property type="molecule type" value="Genomic_DNA"/>
</dbReference>
<reference evidence="1 2" key="1">
    <citation type="submission" date="2020-12" db="EMBL/GenBank/DDBJ databases">
        <title>Comparative genomic insights into the epidemiology and virulence of plant pathogenic Pseudomonads from Turkey.</title>
        <authorList>
            <person name="Dillon M."/>
            <person name="Ruiz-Bedoya T."/>
            <person name="Bendalovic-Torma C."/>
            <person name="Guttman K.M."/>
            <person name="Kwak H."/>
            <person name="Middleton M.A."/>
            <person name="Wang P.W."/>
            <person name="Horuz S."/>
            <person name="Aysan Y."/>
            <person name="Guttman D.S."/>
        </authorList>
    </citation>
    <scope>NUCLEOTIDE SEQUENCE [LARGE SCALE GENOMIC DNA]</scope>
    <source>
        <strain evidence="1 2">Marul_2_1</strain>
    </source>
</reference>
<comment type="caution">
    <text evidence="1">The sequence shown here is derived from an EMBL/GenBank/DDBJ whole genome shotgun (WGS) entry which is preliminary data.</text>
</comment>
<dbReference type="Proteomes" id="UP000607562">
    <property type="component" value="Unassembled WGS sequence"/>
</dbReference>
<sequence length="89" mass="9395">MAAGFQAFNAQGEVLVDVNTRLARVIGRISSGTGSGSLMVDAFAQGRPWYMVTLEAGINVTDGPQCRISQNTLMWSASVNPGLITYGIS</sequence>
<protein>
    <submittedName>
        <fullName evidence="1">Uncharacterized protein</fullName>
    </submittedName>
</protein>
<accession>A0ABS0UV09</accession>
<keyword evidence="2" id="KW-1185">Reference proteome</keyword>
<name>A0ABS0UV09_9PSED</name>
<organism evidence="1 2">
    <name type="scientific">Pseudomonas paralactis</name>
    <dbReference type="NCBI Taxonomy" id="1615673"/>
    <lineage>
        <taxon>Bacteria</taxon>
        <taxon>Pseudomonadati</taxon>
        <taxon>Pseudomonadota</taxon>
        <taxon>Gammaproteobacteria</taxon>
        <taxon>Pseudomonadales</taxon>
        <taxon>Pseudomonadaceae</taxon>
        <taxon>Pseudomonas</taxon>
    </lineage>
</organism>
<gene>
    <name evidence="1" type="ORF">YA0871_04250</name>
</gene>
<evidence type="ECO:0000313" key="1">
    <source>
        <dbReference type="EMBL" id="MBI6631861.1"/>
    </source>
</evidence>